<dbReference type="InterPro" id="IPR017853">
    <property type="entry name" value="GH"/>
</dbReference>
<evidence type="ECO:0000256" key="6">
    <source>
        <dbReference type="RuleBase" id="RU361192"/>
    </source>
</evidence>
<evidence type="ECO:0000256" key="4">
    <source>
        <dbReference type="ARBA" id="ARBA00022801"/>
    </source>
</evidence>
<proteinExistence type="inferred from homology"/>
<accession>C7MGT0</accession>
<keyword evidence="9" id="KW-1185">Reference proteome</keyword>
<dbReference type="InterPro" id="IPR011683">
    <property type="entry name" value="Glyco_hydro_53"/>
</dbReference>
<dbReference type="HOGENOM" id="CLU_011259_2_0_11"/>
<feature type="region of interest" description="Disordered" evidence="7">
    <location>
        <begin position="1"/>
        <end position="28"/>
    </location>
</feature>
<comment type="similarity">
    <text evidence="2 6">Belongs to the glycosyl hydrolase 53 family.</text>
</comment>
<dbReference type="PROSITE" id="PS51318">
    <property type="entry name" value="TAT"/>
    <property type="match status" value="1"/>
</dbReference>
<dbReference type="eggNOG" id="COG3867">
    <property type="taxonomic scope" value="Bacteria"/>
</dbReference>
<evidence type="ECO:0000256" key="2">
    <source>
        <dbReference type="ARBA" id="ARBA00010687"/>
    </source>
</evidence>
<dbReference type="Pfam" id="PF07745">
    <property type="entry name" value="Glyco_hydro_53"/>
    <property type="match status" value="1"/>
</dbReference>
<dbReference type="GO" id="GO:0015926">
    <property type="term" value="F:glucosidase activity"/>
    <property type="evidence" value="ECO:0007669"/>
    <property type="project" value="InterPro"/>
</dbReference>
<comment type="catalytic activity">
    <reaction evidence="1 6">
        <text>The enzyme specifically hydrolyzes (1-&gt;4)-beta-D-galactosidic linkages in type I arabinogalactans.</text>
        <dbReference type="EC" id="3.2.1.89"/>
    </reaction>
</comment>
<evidence type="ECO:0000256" key="1">
    <source>
        <dbReference type="ARBA" id="ARBA00001695"/>
    </source>
</evidence>
<dbReference type="PANTHER" id="PTHR34983:SF1">
    <property type="entry name" value="ARABINOGALACTAN ENDO-BETA-1,4-GALACTANASE A"/>
    <property type="match status" value="1"/>
</dbReference>
<evidence type="ECO:0000256" key="7">
    <source>
        <dbReference type="SAM" id="MobiDB-lite"/>
    </source>
</evidence>
<organism evidence="8 9">
    <name type="scientific">Brachybacterium faecium (strain ATCC 43885 / DSM 4810 / JCM 11609 / LMG 19847 / NBRC 14762 / NCIMB 9860 / 6-10)</name>
    <dbReference type="NCBI Taxonomy" id="446465"/>
    <lineage>
        <taxon>Bacteria</taxon>
        <taxon>Bacillati</taxon>
        <taxon>Actinomycetota</taxon>
        <taxon>Actinomycetes</taxon>
        <taxon>Micrococcales</taxon>
        <taxon>Dermabacteraceae</taxon>
        <taxon>Brachybacterium</taxon>
    </lineage>
</organism>
<dbReference type="AlphaFoldDB" id="C7MGT0"/>
<dbReference type="Gene3D" id="2.60.120.260">
    <property type="entry name" value="Galactose-binding domain-like"/>
    <property type="match status" value="1"/>
</dbReference>
<evidence type="ECO:0000256" key="5">
    <source>
        <dbReference type="ARBA" id="ARBA00023295"/>
    </source>
</evidence>
<dbReference type="STRING" id="446465.Bfae_03980"/>
<keyword evidence="5 6" id="KW-0326">Glycosidase</keyword>
<dbReference type="EMBL" id="CP001643">
    <property type="protein sequence ID" value="ACU84271.1"/>
    <property type="molecule type" value="Genomic_DNA"/>
</dbReference>
<protein>
    <recommendedName>
        <fullName evidence="3 6">Arabinogalactan endo-beta-1,4-galactanase</fullName>
        <ecNumber evidence="3 6">3.2.1.89</ecNumber>
    </recommendedName>
</protein>
<dbReference type="GO" id="GO:0031218">
    <property type="term" value="F:arabinogalactan endo-1,4-beta-galactosidase activity"/>
    <property type="evidence" value="ECO:0007669"/>
    <property type="project" value="UniProtKB-EC"/>
</dbReference>
<dbReference type="Proteomes" id="UP000001919">
    <property type="component" value="Chromosome"/>
</dbReference>
<dbReference type="EC" id="3.2.1.89" evidence="3 6"/>
<evidence type="ECO:0000256" key="3">
    <source>
        <dbReference type="ARBA" id="ARBA00012556"/>
    </source>
</evidence>
<keyword evidence="4 6" id="KW-0378">Hydrolase</keyword>
<gene>
    <name evidence="8" type="ordered locus">Bfae_03980</name>
</gene>
<sequence length="566" mass="60033">MPTHRSPAASAGAAPGPGRRDAASHGSHGAATLSRRYLGGLAATGAVLGTGVLLAAPSPEAEARAAAQPANPGFAEGLSRWSVSGQSSAAEVRAAGGRPHVLHLEPTPGQEVAVSQRVVVGQGGDITLRALVRAGGDGRAASLELRNQGRTSHVHVPVTGAEGTWLELAVSAPAARGALDITLRVSGVEGAWAQVDELRFTPDLATRTVRGVDLSGVPKNEEHGAVYTTPDGAEPVDPVELMGRSGASLGRLRVWVDPADGYCTPERTVGMARRIRDAGMDVLVDFHYSDTWTDPGAQHVPAAWVQHDPQQLEDAVAEHTRSTLTLLRDAGVDVAMVQVGNEINPGMLWPHGQTWDVDPEDGVEGAQWENLARFLRAGAGAVAEVFPAAEVMLHLTNLQDGIEGLTWWLDEAVSREVPLDVIGLSYYPYWHGTLADLQEAVTTLGTRYERDVIVVETAYPFTLEDDPRAPFPNIVDAETDLPEGYPPTPDGQAAFFRAVQDVTVAAEGRRGRGVVYWEPAWTAVEGAGWDPEDPSSGNAWENQAMFDFSGAALPEVLAELGATHER</sequence>
<dbReference type="KEGG" id="bfa:Bfae_03980"/>
<dbReference type="InterPro" id="IPR006311">
    <property type="entry name" value="TAT_signal"/>
</dbReference>
<dbReference type="SUPFAM" id="SSF51445">
    <property type="entry name" value="(Trans)glycosidases"/>
    <property type="match status" value="1"/>
</dbReference>
<dbReference type="GO" id="GO:0045490">
    <property type="term" value="P:pectin catabolic process"/>
    <property type="evidence" value="ECO:0007669"/>
    <property type="project" value="TreeGrafter"/>
</dbReference>
<reference evidence="8 9" key="1">
    <citation type="journal article" date="2009" name="Stand. Genomic Sci.">
        <title>Complete genome sequence of Brachybacterium faecium type strain (Schefferle 6-10).</title>
        <authorList>
            <person name="Lapidus A."/>
            <person name="Pukall R."/>
            <person name="Labuttii K."/>
            <person name="Copeland A."/>
            <person name="Del Rio T.G."/>
            <person name="Nolan M."/>
            <person name="Chen F."/>
            <person name="Lucas S."/>
            <person name="Tice H."/>
            <person name="Cheng J.F."/>
            <person name="Bruce D."/>
            <person name="Goodwin L."/>
            <person name="Pitluck S."/>
            <person name="Rohde M."/>
            <person name="Goker M."/>
            <person name="Pati A."/>
            <person name="Ivanova N."/>
            <person name="Mavrommatis K."/>
            <person name="Chen A."/>
            <person name="Palaniappan K."/>
            <person name="D'haeseleer P."/>
            <person name="Chain P."/>
            <person name="Bristow J."/>
            <person name="Eisen J.A."/>
            <person name="Markowitz V."/>
            <person name="Hugenholtz P."/>
            <person name="Kyrpides N.C."/>
            <person name="Klenk H.P."/>
        </authorList>
    </citation>
    <scope>NUCLEOTIDE SEQUENCE [LARGE SCALE GENOMIC DNA]</scope>
    <source>
        <strain evidence="9">ATCC 43885 / DSM 4810 / JCM 11609 / LMG 19847 / NBRC 14762 / NCIMB 9860 / 6-10</strain>
    </source>
</reference>
<dbReference type="Gene3D" id="3.20.20.80">
    <property type="entry name" value="Glycosidases"/>
    <property type="match status" value="1"/>
</dbReference>
<feature type="compositionally biased region" description="Low complexity" evidence="7">
    <location>
        <begin position="1"/>
        <end position="17"/>
    </location>
</feature>
<dbReference type="OrthoDB" id="3981930at2"/>
<dbReference type="PANTHER" id="PTHR34983">
    <property type="entry name" value="ARABINOGALACTAN ENDO-BETA-1,4-GALACTANASE A"/>
    <property type="match status" value="1"/>
</dbReference>
<evidence type="ECO:0000313" key="9">
    <source>
        <dbReference type="Proteomes" id="UP000001919"/>
    </source>
</evidence>
<dbReference type="CAZy" id="GH53">
    <property type="family name" value="Glycoside Hydrolase Family 53"/>
</dbReference>
<evidence type="ECO:0000313" key="8">
    <source>
        <dbReference type="EMBL" id="ACU84271.1"/>
    </source>
</evidence>
<dbReference type="PATRIC" id="fig|446465.5.peg.394"/>
<name>C7MGT0_BRAFD</name>